<keyword evidence="10" id="KW-0813">Transport</keyword>
<evidence type="ECO:0000313" key="12">
    <source>
        <dbReference type="Proteomes" id="UP001138793"/>
    </source>
</evidence>
<dbReference type="RefSeq" id="WP_149474642.1">
    <property type="nucleotide sequence ID" value="NZ_JAGGMB010000002.1"/>
</dbReference>
<comment type="similarity">
    <text evidence="7 10">Belongs to the fluoride channel Fluc/FEX (TC 1.A.43) family.</text>
</comment>
<dbReference type="NCBIfam" id="TIGR00494">
    <property type="entry name" value="crcB"/>
    <property type="match status" value="1"/>
</dbReference>
<feature type="transmembrane region" description="Helical" evidence="10">
    <location>
        <begin position="89"/>
        <end position="111"/>
    </location>
</feature>
<sequence>MNLLLVALGGFIGSIARYAISLQLNKRILATWVVNISGSMFLAFLLKFNQDGMISDKIWLFLGAGFCGAYTTFSTFGNETLNLLLEKRYWKAIGYVFSSFFVSIAVVLLVLRLF</sequence>
<name>A0A9X1CB33_9BACI</name>
<keyword evidence="5 10" id="KW-0472">Membrane</keyword>
<keyword evidence="12" id="KW-1185">Reference proteome</keyword>
<dbReference type="GO" id="GO:0140114">
    <property type="term" value="P:cellular detoxification of fluoride"/>
    <property type="evidence" value="ECO:0007669"/>
    <property type="project" value="UniProtKB-UniRule"/>
</dbReference>
<feature type="transmembrane region" description="Helical" evidence="10">
    <location>
        <begin position="58"/>
        <end position="77"/>
    </location>
</feature>
<keyword evidence="10" id="KW-0479">Metal-binding</keyword>
<evidence type="ECO:0000256" key="6">
    <source>
        <dbReference type="ARBA" id="ARBA00023303"/>
    </source>
</evidence>
<gene>
    <name evidence="10" type="primary">fluC</name>
    <name evidence="10" type="synonym">crcB</name>
    <name evidence="11" type="ORF">J2Z64_000738</name>
</gene>
<proteinExistence type="inferred from homology"/>
<comment type="function">
    <text evidence="9 10">Fluoride-specific ion channel. Important for reducing fluoride concentration in the cell, thus reducing its toxicity.</text>
</comment>
<dbReference type="InterPro" id="IPR003691">
    <property type="entry name" value="FluC"/>
</dbReference>
<evidence type="ECO:0000256" key="7">
    <source>
        <dbReference type="ARBA" id="ARBA00035120"/>
    </source>
</evidence>
<evidence type="ECO:0000256" key="2">
    <source>
        <dbReference type="ARBA" id="ARBA00022475"/>
    </source>
</evidence>
<evidence type="ECO:0000256" key="10">
    <source>
        <dbReference type="HAMAP-Rule" id="MF_00454"/>
    </source>
</evidence>
<evidence type="ECO:0000256" key="4">
    <source>
        <dbReference type="ARBA" id="ARBA00022989"/>
    </source>
</evidence>
<keyword evidence="3 10" id="KW-0812">Transmembrane</keyword>
<comment type="caution">
    <text evidence="11">The sequence shown here is derived from an EMBL/GenBank/DDBJ whole genome shotgun (WGS) entry which is preliminary data.</text>
</comment>
<protein>
    <recommendedName>
        <fullName evidence="10">Fluoride-specific ion channel FluC</fullName>
    </recommendedName>
</protein>
<comment type="activity regulation">
    <text evidence="10">Na(+) is not transported, but it plays an essential structural role and its presence is essential for fluoride channel function.</text>
</comment>
<dbReference type="PANTHER" id="PTHR28259:SF1">
    <property type="entry name" value="FLUORIDE EXPORT PROTEIN 1-RELATED"/>
    <property type="match status" value="1"/>
</dbReference>
<keyword evidence="10" id="KW-0406">Ion transport</keyword>
<evidence type="ECO:0000256" key="3">
    <source>
        <dbReference type="ARBA" id="ARBA00022692"/>
    </source>
</evidence>
<feature type="binding site" evidence="10">
    <location>
        <position position="71"/>
    </location>
    <ligand>
        <name>Na(+)</name>
        <dbReference type="ChEBI" id="CHEBI:29101"/>
        <note>structural</note>
    </ligand>
</feature>
<feature type="transmembrane region" description="Helical" evidence="10">
    <location>
        <begin position="29"/>
        <end position="46"/>
    </location>
</feature>
<comment type="subcellular location">
    <subcellularLocation>
        <location evidence="1 10">Cell membrane</location>
        <topology evidence="1 10">Multi-pass membrane protein</topology>
    </subcellularLocation>
</comment>
<evidence type="ECO:0000256" key="8">
    <source>
        <dbReference type="ARBA" id="ARBA00035585"/>
    </source>
</evidence>
<reference evidence="11" key="1">
    <citation type="submission" date="2021-03" db="EMBL/GenBank/DDBJ databases">
        <title>Genomic Encyclopedia of Type Strains, Phase IV (KMG-IV): sequencing the most valuable type-strain genomes for metagenomic binning, comparative biology and taxonomic classification.</title>
        <authorList>
            <person name="Goeker M."/>
        </authorList>
    </citation>
    <scope>NUCLEOTIDE SEQUENCE</scope>
    <source>
        <strain evidence="11">DSM 107338</strain>
    </source>
</reference>
<dbReference type="GO" id="GO:0005886">
    <property type="term" value="C:plasma membrane"/>
    <property type="evidence" value="ECO:0007669"/>
    <property type="project" value="UniProtKB-SubCell"/>
</dbReference>
<dbReference type="Proteomes" id="UP001138793">
    <property type="component" value="Unassembled WGS sequence"/>
</dbReference>
<evidence type="ECO:0000256" key="1">
    <source>
        <dbReference type="ARBA" id="ARBA00004651"/>
    </source>
</evidence>
<evidence type="ECO:0000256" key="9">
    <source>
        <dbReference type="ARBA" id="ARBA00049940"/>
    </source>
</evidence>
<organism evidence="11 12">
    <name type="scientific">Oceanobacillus polygoni</name>
    <dbReference type="NCBI Taxonomy" id="1235259"/>
    <lineage>
        <taxon>Bacteria</taxon>
        <taxon>Bacillati</taxon>
        <taxon>Bacillota</taxon>
        <taxon>Bacilli</taxon>
        <taxon>Bacillales</taxon>
        <taxon>Bacillaceae</taxon>
        <taxon>Oceanobacillus</taxon>
    </lineage>
</organism>
<dbReference type="GO" id="GO:0062054">
    <property type="term" value="F:fluoride channel activity"/>
    <property type="evidence" value="ECO:0007669"/>
    <property type="project" value="UniProtKB-UniRule"/>
</dbReference>
<keyword evidence="10" id="KW-0915">Sodium</keyword>
<dbReference type="GO" id="GO:0046872">
    <property type="term" value="F:metal ion binding"/>
    <property type="evidence" value="ECO:0007669"/>
    <property type="project" value="UniProtKB-KW"/>
</dbReference>
<keyword evidence="4 10" id="KW-1133">Transmembrane helix</keyword>
<feature type="binding site" evidence="10">
    <location>
        <position position="68"/>
    </location>
    <ligand>
        <name>Na(+)</name>
        <dbReference type="ChEBI" id="CHEBI:29101"/>
        <note>structural</note>
    </ligand>
</feature>
<evidence type="ECO:0000313" key="11">
    <source>
        <dbReference type="EMBL" id="MBP2076526.1"/>
    </source>
</evidence>
<dbReference type="EMBL" id="JAGGMB010000002">
    <property type="protein sequence ID" value="MBP2076526.1"/>
    <property type="molecule type" value="Genomic_DNA"/>
</dbReference>
<comment type="catalytic activity">
    <reaction evidence="8">
        <text>fluoride(in) = fluoride(out)</text>
        <dbReference type="Rhea" id="RHEA:76159"/>
        <dbReference type="ChEBI" id="CHEBI:17051"/>
    </reaction>
    <physiologicalReaction direction="left-to-right" evidence="8">
        <dbReference type="Rhea" id="RHEA:76160"/>
    </physiologicalReaction>
</comment>
<dbReference type="HAMAP" id="MF_00454">
    <property type="entry name" value="FluC"/>
    <property type="match status" value="1"/>
</dbReference>
<dbReference type="OrthoDB" id="9815830at2"/>
<accession>A0A9X1CB33</accession>
<keyword evidence="2 10" id="KW-1003">Cell membrane</keyword>
<dbReference type="PANTHER" id="PTHR28259">
    <property type="entry name" value="FLUORIDE EXPORT PROTEIN 1-RELATED"/>
    <property type="match status" value="1"/>
</dbReference>
<dbReference type="Pfam" id="PF02537">
    <property type="entry name" value="CRCB"/>
    <property type="match status" value="1"/>
</dbReference>
<evidence type="ECO:0000256" key="5">
    <source>
        <dbReference type="ARBA" id="ARBA00023136"/>
    </source>
</evidence>
<keyword evidence="6 10" id="KW-0407">Ion channel</keyword>
<dbReference type="AlphaFoldDB" id="A0A9X1CB33"/>